<accession>A0A4R8LBC6</accession>
<keyword evidence="3" id="KW-1185">Reference proteome</keyword>
<evidence type="ECO:0000313" key="3">
    <source>
        <dbReference type="Proteomes" id="UP000294581"/>
    </source>
</evidence>
<keyword evidence="1" id="KW-1133">Transmembrane helix</keyword>
<evidence type="ECO:0000313" key="2">
    <source>
        <dbReference type="EMBL" id="TDY40236.1"/>
    </source>
</evidence>
<sequence>MWAVLWAIVGAVMDFRHWMPRRMRERVAWAVFVGIAIFLAMASDLHWWPQFDLVRTFVFVFGKPTAWLYIGKFQHGGA</sequence>
<feature type="transmembrane region" description="Helical" evidence="1">
    <location>
        <begin position="27"/>
        <end position="47"/>
    </location>
</feature>
<dbReference type="EMBL" id="SORF01000023">
    <property type="protein sequence ID" value="TDY40236.1"/>
    <property type="molecule type" value="Genomic_DNA"/>
</dbReference>
<comment type="caution">
    <text evidence="2">The sequence shown here is derived from an EMBL/GenBank/DDBJ whole genome shotgun (WGS) entry which is preliminary data.</text>
</comment>
<gene>
    <name evidence="2" type="ORF">C7445_1237</name>
</gene>
<keyword evidence="1" id="KW-0472">Membrane</keyword>
<name>A0A4R8LBC6_9BACL</name>
<keyword evidence="1" id="KW-0812">Transmembrane</keyword>
<organism evidence="2 3">
    <name type="scientific">Alicyclobacillus sacchari</name>
    <dbReference type="NCBI Taxonomy" id="392010"/>
    <lineage>
        <taxon>Bacteria</taxon>
        <taxon>Bacillati</taxon>
        <taxon>Bacillota</taxon>
        <taxon>Bacilli</taxon>
        <taxon>Bacillales</taxon>
        <taxon>Alicyclobacillaceae</taxon>
        <taxon>Alicyclobacillus</taxon>
    </lineage>
</organism>
<evidence type="ECO:0000256" key="1">
    <source>
        <dbReference type="SAM" id="Phobius"/>
    </source>
</evidence>
<reference evidence="2 3" key="1">
    <citation type="submission" date="2019-03" db="EMBL/GenBank/DDBJ databases">
        <title>Genomic Encyclopedia of Type Strains, Phase IV (KMG-IV): sequencing the most valuable type-strain genomes for metagenomic binning, comparative biology and taxonomic classification.</title>
        <authorList>
            <person name="Goeker M."/>
        </authorList>
    </citation>
    <scope>NUCLEOTIDE SEQUENCE [LARGE SCALE GENOMIC DNA]</scope>
    <source>
        <strain evidence="2 3">DSM 17974</strain>
    </source>
</reference>
<dbReference type="AlphaFoldDB" id="A0A4R8LBC6"/>
<protein>
    <submittedName>
        <fullName evidence="2">Uncharacterized protein</fullName>
    </submittedName>
</protein>
<proteinExistence type="predicted"/>
<dbReference type="Proteomes" id="UP000294581">
    <property type="component" value="Unassembled WGS sequence"/>
</dbReference>